<feature type="domain" description="Bacterial type II secretion system protein E" evidence="4">
    <location>
        <begin position="390"/>
        <end position="404"/>
    </location>
</feature>
<evidence type="ECO:0000256" key="3">
    <source>
        <dbReference type="ARBA" id="ARBA00022840"/>
    </source>
</evidence>
<dbReference type="FunFam" id="3.30.450.90:FF:000001">
    <property type="entry name" value="Type II secretion system ATPase GspE"/>
    <property type="match status" value="1"/>
</dbReference>
<keyword evidence="6" id="KW-1185">Reference proteome</keyword>
<dbReference type="Pfam" id="PF00437">
    <property type="entry name" value="T2SSE"/>
    <property type="match status" value="1"/>
</dbReference>
<comment type="caution">
    <text evidence="5">The sequence shown here is derived from an EMBL/GenBank/DDBJ whole genome shotgun (WGS) entry which is preliminary data.</text>
</comment>
<evidence type="ECO:0000256" key="1">
    <source>
        <dbReference type="ARBA" id="ARBA00006611"/>
    </source>
</evidence>
<dbReference type="PANTHER" id="PTHR30258:SF1">
    <property type="entry name" value="PROTEIN TRANSPORT PROTEIN HOFB HOMOLOG"/>
    <property type="match status" value="1"/>
</dbReference>
<dbReference type="PANTHER" id="PTHR30258">
    <property type="entry name" value="TYPE II SECRETION SYSTEM PROTEIN GSPE-RELATED"/>
    <property type="match status" value="1"/>
</dbReference>
<dbReference type="Gene3D" id="3.30.300.160">
    <property type="entry name" value="Type II secretion system, protein E, N-terminal domain"/>
    <property type="match status" value="1"/>
</dbReference>
<dbReference type="Proteomes" id="UP000534783">
    <property type="component" value="Unassembled WGS sequence"/>
</dbReference>
<dbReference type="RefSeq" id="WP_168060264.1">
    <property type="nucleotide sequence ID" value="NZ_VTOW01000002.1"/>
</dbReference>
<dbReference type="InterPro" id="IPR001482">
    <property type="entry name" value="T2SS/T4SS_dom"/>
</dbReference>
<gene>
    <name evidence="5" type="ORF">MNODULE_12390</name>
</gene>
<dbReference type="InterPro" id="IPR037257">
    <property type="entry name" value="T2SS_E_N_sf"/>
</dbReference>
<dbReference type="Pfam" id="PF05157">
    <property type="entry name" value="MshEN"/>
    <property type="match status" value="1"/>
</dbReference>
<dbReference type="GO" id="GO:0005886">
    <property type="term" value="C:plasma membrane"/>
    <property type="evidence" value="ECO:0007669"/>
    <property type="project" value="TreeGrafter"/>
</dbReference>
<evidence type="ECO:0000259" key="4">
    <source>
        <dbReference type="PROSITE" id="PS00662"/>
    </source>
</evidence>
<accession>A0A7X6DQK6</accession>
<keyword evidence="3" id="KW-0067">ATP-binding</keyword>
<sequence length="573" mass="64573">MKPFTKRIPIGALLVKRGKVTLEVIDQVLEAYSGKGMRLGEALIEKGFITEEDLAQALAEQYHLPYYPLDHFKIDSAYFKKIPVELMYRYPFVPYGEAEGKILILISDPTKLAAMDELALILKEKITFGLSSRTALLETLKRSEGSGQVLQQIQADFRPVLIKEDEKGEEILSIEKVSKDTSPVIKLLDTLILNALHKRASDIHIEASETQVQMKYRIDGVLYRAMDPLDIKFHPALITRIKVLSELDIAEKRVPQDGRFKMRLEERKVDFRVSILPSVFGEDVVIRILDKEYITAELNELRLDRLGFNEGDLRKFRKAIMEPYGMVLVTGPTGSGKTTTLYAALTEINTREDKIITIEDPVEYQLQDVVQIPVNEKKGLTFARGLRSILRHDPDKILVGEIRDAETAHIAIQSALTGHLVFTTVHANNAFDVIGRFVNMGIEPYNFVSSLNCILAQRLVRGLCVICKQEATLPEDLLEISGLNPAEYKDRLFALPKGCPECNGTGFKGRAAITEFLNLSDTIREMILSRRPTSEVRRAALAEGMTTLRQAGLEKVFKGETTLKEINRVTFIQ</sequence>
<dbReference type="InterPro" id="IPR027417">
    <property type="entry name" value="P-loop_NTPase"/>
</dbReference>
<dbReference type="PROSITE" id="PS00662">
    <property type="entry name" value="T2SP_E"/>
    <property type="match status" value="1"/>
</dbReference>
<evidence type="ECO:0000313" key="6">
    <source>
        <dbReference type="Proteomes" id="UP000534783"/>
    </source>
</evidence>
<dbReference type="FunFam" id="3.40.50.300:FF:000398">
    <property type="entry name" value="Type IV pilus assembly ATPase PilB"/>
    <property type="match status" value="1"/>
</dbReference>
<dbReference type="GO" id="GO:0005524">
    <property type="term" value="F:ATP binding"/>
    <property type="evidence" value="ECO:0007669"/>
    <property type="project" value="UniProtKB-KW"/>
</dbReference>
<reference evidence="5 6" key="1">
    <citation type="journal article" date="2020" name="Nature">
        <title>Bacterial chemolithoautotrophy via manganese oxidation.</title>
        <authorList>
            <person name="Yu H."/>
            <person name="Leadbetter J.R."/>
        </authorList>
    </citation>
    <scope>NUCLEOTIDE SEQUENCE [LARGE SCALE GENOMIC DNA]</scope>
    <source>
        <strain evidence="5 6">Mn-1</strain>
    </source>
</reference>
<dbReference type="GO" id="GO:0016887">
    <property type="term" value="F:ATP hydrolysis activity"/>
    <property type="evidence" value="ECO:0007669"/>
    <property type="project" value="TreeGrafter"/>
</dbReference>
<dbReference type="Gene3D" id="3.30.450.90">
    <property type="match status" value="1"/>
</dbReference>
<comment type="similarity">
    <text evidence="1">Belongs to the GSP E family.</text>
</comment>
<name>A0A7X6DQK6_9BACT</name>
<dbReference type="Gene3D" id="3.40.50.300">
    <property type="entry name" value="P-loop containing nucleotide triphosphate hydrolases"/>
    <property type="match status" value="1"/>
</dbReference>
<dbReference type="SUPFAM" id="SSF52540">
    <property type="entry name" value="P-loop containing nucleoside triphosphate hydrolases"/>
    <property type="match status" value="1"/>
</dbReference>
<evidence type="ECO:0000256" key="2">
    <source>
        <dbReference type="ARBA" id="ARBA00022741"/>
    </source>
</evidence>
<organism evidence="5 6">
    <name type="scientific">Candidatus Manganitrophus noduliformans</name>
    <dbReference type="NCBI Taxonomy" id="2606439"/>
    <lineage>
        <taxon>Bacteria</taxon>
        <taxon>Pseudomonadati</taxon>
        <taxon>Nitrospirota</taxon>
        <taxon>Nitrospiria</taxon>
        <taxon>Candidatus Troglogloeales</taxon>
        <taxon>Candidatus Manganitrophaceae</taxon>
        <taxon>Candidatus Manganitrophus</taxon>
    </lineage>
</organism>
<proteinExistence type="inferred from homology"/>
<dbReference type="SUPFAM" id="SSF160246">
    <property type="entry name" value="EspE N-terminal domain-like"/>
    <property type="match status" value="1"/>
</dbReference>
<dbReference type="CDD" id="cd01129">
    <property type="entry name" value="PulE-GspE-like"/>
    <property type="match status" value="1"/>
</dbReference>
<dbReference type="EMBL" id="VTOW01000002">
    <property type="protein sequence ID" value="NKE71540.1"/>
    <property type="molecule type" value="Genomic_DNA"/>
</dbReference>
<keyword evidence="2" id="KW-0547">Nucleotide-binding</keyword>
<dbReference type="AlphaFoldDB" id="A0A7X6DQK6"/>
<evidence type="ECO:0000313" key="5">
    <source>
        <dbReference type="EMBL" id="NKE71540.1"/>
    </source>
</evidence>
<protein>
    <submittedName>
        <fullName evidence="5">Pilus assembly protein PilB</fullName>
    </submittedName>
</protein>
<dbReference type="InterPro" id="IPR007831">
    <property type="entry name" value="T2SS_GspE_N"/>
</dbReference>